<keyword evidence="7" id="KW-0067">ATP-binding</keyword>
<keyword evidence="4 9" id="KW-0808">Transferase</keyword>
<dbReference type="Gene3D" id="3.90.1200.10">
    <property type="match status" value="1"/>
</dbReference>
<dbReference type="AlphaFoldDB" id="A0A0P0RJX6"/>
<name>A0A0P0RJX6_9BURK</name>
<comment type="subunit">
    <text evidence="2">Homodimer.</text>
</comment>
<dbReference type="GeneID" id="69972531"/>
<dbReference type="InterPro" id="IPR011009">
    <property type="entry name" value="Kinase-like_dom_sf"/>
</dbReference>
<dbReference type="PANTHER" id="PTHR34273">
    <property type="entry name" value="METHYLTHIORIBOSE KINASE"/>
    <property type="match status" value="1"/>
</dbReference>
<dbReference type="InterPro" id="IPR002575">
    <property type="entry name" value="Aminoglycoside_PTrfase"/>
</dbReference>
<dbReference type="PANTHER" id="PTHR34273:SF2">
    <property type="entry name" value="METHYLTHIORIBOSE KINASE"/>
    <property type="match status" value="1"/>
</dbReference>
<evidence type="ECO:0000256" key="5">
    <source>
        <dbReference type="ARBA" id="ARBA00022741"/>
    </source>
</evidence>
<reference evidence="9 10" key="1">
    <citation type="journal article" date="2014" name="Genome Announc.">
        <title>Draft Genome Sequence of the Haloacid-Degrading Burkholderia caribensis Strain MBA4.</title>
        <authorList>
            <person name="Pan Y."/>
            <person name="Kong K.F."/>
            <person name="Tsang J.S."/>
        </authorList>
    </citation>
    <scope>NUCLEOTIDE SEQUENCE [LARGE SCALE GENOMIC DNA]</scope>
    <source>
        <strain evidence="9 10">MBA4</strain>
    </source>
</reference>
<dbReference type="GO" id="GO:0046522">
    <property type="term" value="F:S-methyl-5-thioribose kinase activity"/>
    <property type="evidence" value="ECO:0007669"/>
    <property type="project" value="UniProtKB-EC"/>
</dbReference>
<dbReference type="NCBIfam" id="TIGR01767">
    <property type="entry name" value="MTRK"/>
    <property type="match status" value="1"/>
</dbReference>
<dbReference type="RefSeq" id="WP_035997280.1">
    <property type="nucleotide sequence ID" value="NZ_CP012747.1"/>
</dbReference>
<dbReference type="EC" id="2.7.1.100" evidence="3"/>
<feature type="domain" description="Aminoglycoside phosphotransferase" evidence="8">
    <location>
        <begin position="33"/>
        <end position="288"/>
    </location>
</feature>
<comment type="similarity">
    <text evidence="1">Belongs to the methylthioribose kinase family.</text>
</comment>
<dbReference type="SUPFAM" id="SSF56112">
    <property type="entry name" value="Protein kinase-like (PK-like)"/>
    <property type="match status" value="1"/>
</dbReference>
<evidence type="ECO:0000256" key="6">
    <source>
        <dbReference type="ARBA" id="ARBA00022777"/>
    </source>
</evidence>
<evidence type="ECO:0000313" key="9">
    <source>
        <dbReference type="EMBL" id="ALL68881.1"/>
    </source>
</evidence>
<evidence type="ECO:0000256" key="7">
    <source>
        <dbReference type="ARBA" id="ARBA00022840"/>
    </source>
</evidence>
<gene>
    <name evidence="9" type="ORF">K788_0000111</name>
</gene>
<evidence type="ECO:0000259" key="8">
    <source>
        <dbReference type="Pfam" id="PF01636"/>
    </source>
</evidence>
<dbReference type="GO" id="GO:0009086">
    <property type="term" value="P:methionine biosynthetic process"/>
    <property type="evidence" value="ECO:0007669"/>
    <property type="project" value="InterPro"/>
</dbReference>
<keyword evidence="5" id="KW-0547">Nucleotide-binding</keyword>
<accession>A0A0P0RJX6</accession>
<keyword evidence="6 9" id="KW-0418">Kinase</keyword>
<sequence>MEFEALSSSELAAYLRGVPSVYALLNEPGELDIAEVGDGNLNYVYFVSNARTPEKSVVVKQAPPFLRLVGKTWPLTRHRMIREVAALRRFGELCPQHVPRVYHADTELYLMVMQRLSSHAILRQKLMEGHVYPKLTDHLSTYLAHTLFYGSDLFLAPEVKKQAVGAAINTELCKITEDLVFTFPFEDHPSNVYSNAFPKQMIERTWRTPALRVAVAEMKWSFMNDTETLVHGDLHTGSIMVNENETYVIDPEFAFYGPMGFDVGAVLANLLLAYFSRDWHDRRTAQRSDDYREWLLGQITGIWTEFANKFTLLWREHERRRKSHFIGDDPGGHCAEAYRARFMQRLLANSLGFAGCKMIRRIVGMAKVADITSISDDAIRAAVEVKCVQFAERLLIGRQAFGSIEEVVELARDVQDREHRLQ</sequence>
<proteinExistence type="inferred from homology"/>
<evidence type="ECO:0000256" key="2">
    <source>
        <dbReference type="ARBA" id="ARBA00011738"/>
    </source>
</evidence>
<evidence type="ECO:0000256" key="1">
    <source>
        <dbReference type="ARBA" id="ARBA00010165"/>
    </source>
</evidence>
<dbReference type="GO" id="GO:0005524">
    <property type="term" value="F:ATP binding"/>
    <property type="evidence" value="ECO:0007669"/>
    <property type="project" value="UniProtKB-KW"/>
</dbReference>
<dbReference type="Proteomes" id="UP000019146">
    <property type="component" value="Chromosome 2"/>
</dbReference>
<dbReference type="InterPro" id="IPR009212">
    <property type="entry name" value="Methylthioribose_kinase"/>
</dbReference>
<evidence type="ECO:0000256" key="3">
    <source>
        <dbReference type="ARBA" id="ARBA00012128"/>
    </source>
</evidence>
<evidence type="ECO:0000256" key="4">
    <source>
        <dbReference type="ARBA" id="ARBA00022679"/>
    </source>
</evidence>
<dbReference type="KEGG" id="bcai:K788_0000111"/>
<evidence type="ECO:0000313" key="10">
    <source>
        <dbReference type="Proteomes" id="UP000019146"/>
    </source>
</evidence>
<dbReference type="Gene3D" id="3.30.200.20">
    <property type="entry name" value="Phosphorylase Kinase, domain 1"/>
    <property type="match status" value="1"/>
</dbReference>
<dbReference type="EMBL" id="CP012747">
    <property type="protein sequence ID" value="ALL68881.1"/>
    <property type="molecule type" value="Genomic_DNA"/>
</dbReference>
<dbReference type="PIRSF" id="PIRSF031134">
    <property type="entry name" value="MTRK"/>
    <property type="match status" value="1"/>
</dbReference>
<protein>
    <recommendedName>
        <fullName evidence="3">S-methyl-5-thioribose kinase</fullName>
        <ecNumber evidence="3">2.7.1.100</ecNumber>
    </recommendedName>
</protein>
<organism evidence="9 10">
    <name type="scientific">Paraburkholderia caribensis MBA4</name>
    <dbReference type="NCBI Taxonomy" id="1323664"/>
    <lineage>
        <taxon>Bacteria</taxon>
        <taxon>Pseudomonadati</taxon>
        <taxon>Pseudomonadota</taxon>
        <taxon>Betaproteobacteria</taxon>
        <taxon>Burkholderiales</taxon>
        <taxon>Burkholderiaceae</taxon>
        <taxon>Paraburkholderia</taxon>
    </lineage>
</organism>
<dbReference type="Pfam" id="PF01636">
    <property type="entry name" value="APH"/>
    <property type="match status" value="1"/>
</dbReference>